<dbReference type="InterPro" id="IPR039519">
    <property type="entry name" value="YokE-like_PH"/>
</dbReference>
<dbReference type="Proteomes" id="UP001235343">
    <property type="component" value="Unassembled WGS sequence"/>
</dbReference>
<evidence type="ECO:0000313" key="3">
    <source>
        <dbReference type="Proteomes" id="UP001235343"/>
    </source>
</evidence>
<sequence>MLDLFDKDENKLSELTCHLQVHRFSYGAGRLIATNKRLIFSGNTKARGETLKEFAYEGLKTIRYFHSKGLFKKFFNSQPSFMYRGEEYTLNLVVAANSEIENFITVVNKQITEVNKK</sequence>
<proteinExistence type="predicted"/>
<name>A0ABT7L4D0_9BACI</name>
<keyword evidence="3" id="KW-1185">Reference proteome</keyword>
<evidence type="ECO:0000313" key="2">
    <source>
        <dbReference type="EMBL" id="MDL4839451.1"/>
    </source>
</evidence>
<organism evidence="2 3">
    <name type="scientific">Aquibacillus rhizosphaerae</name>
    <dbReference type="NCBI Taxonomy" id="3051431"/>
    <lineage>
        <taxon>Bacteria</taxon>
        <taxon>Bacillati</taxon>
        <taxon>Bacillota</taxon>
        <taxon>Bacilli</taxon>
        <taxon>Bacillales</taxon>
        <taxon>Bacillaceae</taxon>
        <taxon>Aquibacillus</taxon>
    </lineage>
</organism>
<dbReference type="EMBL" id="JASTZU010000016">
    <property type="protein sequence ID" value="MDL4839451.1"/>
    <property type="molecule type" value="Genomic_DNA"/>
</dbReference>
<feature type="domain" description="YokE-like PH" evidence="1">
    <location>
        <begin position="25"/>
        <end position="108"/>
    </location>
</feature>
<protein>
    <submittedName>
        <fullName evidence="2">PH domain-containing protein</fullName>
    </submittedName>
</protein>
<accession>A0ABT7L4D0</accession>
<evidence type="ECO:0000259" key="1">
    <source>
        <dbReference type="Pfam" id="PF14470"/>
    </source>
</evidence>
<dbReference type="RefSeq" id="WP_285930379.1">
    <property type="nucleotide sequence ID" value="NZ_JASTZU010000016.1"/>
</dbReference>
<dbReference type="Pfam" id="PF14470">
    <property type="entry name" value="bPH_3"/>
    <property type="match status" value="1"/>
</dbReference>
<comment type="caution">
    <text evidence="2">The sequence shown here is derived from an EMBL/GenBank/DDBJ whole genome shotgun (WGS) entry which is preliminary data.</text>
</comment>
<gene>
    <name evidence="2" type="ORF">QQS35_03120</name>
</gene>
<reference evidence="2 3" key="1">
    <citation type="submission" date="2023-06" db="EMBL/GenBank/DDBJ databases">
        <title>Aquibacillus rhizosphaerae LR5S19.</title>
        <authorList>
            <person name="Sun J.-Q."/>
        </authorList>
    </citation>
    <scope>NUCLEOTIDE SEQUENCE [LARGE SCALE GENOMIC DNA]</scope>
    <source>
        <strain evidence="2 3">LR5S19</strain>
    </source>
</reference>